<evidence type="ECO:0000313" key="3">
    <source>
        <dbReference type="Proteomes" id="UP000887569"/>
    </source>
</evidence>
<evidence type="ECO:0000313" key="4">
    <source>
        <dbReference type="WBParaSite" id="PgR125_g018_t01"/>
    </source>
</evidence>
<feature type="region of interest" description="Disordered" evidence="1">
    <location>
        <begin position="30"/>
        <end position="106"/>
    </location>
</feature>
<protein>
    <submittedName>
        <fullName evidence="4">Uncharacterized protein</fullName>
    </submittedName>
</protein>
<proteinExistence type="predicted"/>
<feature type="compositionally biased region" description="Low complexity" evidence="1">
    <location>
        <begin position="68"/>
        <end position="83"/>
    </location>
</feature>
<dbReference type="WBParaSite" id="PgR125_g018_t01">
    <property type="protein sequence ID" value="PgR125_g018_t01"/>
    <property type="gene ID" value="PgR125_g018"/>
</dbReference>
<evidence type="ECO:0000256" key="2">
    <source>
        <dbReference type="SAM" id="Phobius"/>
    </source>
</evidence>
<feature type="transmembrane region" description="Helical" evidence="2">
    <location>
        <begin position="7"/>
        <end position="26"/>
    </location>
</feature>
<keyword evidence="2" id="KW-0812">Transmembrane</keyword>
<dbReference type="AlphaFoldDB" id="A0A915CD90"/>
<name>A0A915CD90_PARUN</name>
<feature type="compositionally biased region" description="Gly residues" evidence="1">
    <location>
        <begin position="97"/>
        <end position="106"/>
    </location>
</feature>
<dbReference type="Proteomes" id="UP000887569">
    <property type="component" value="Unplaced"/>
</dbReference>
<reference evidence="4" key="1">
    <citation type="submission" date="2022-11" db="UniProtKB">
        <authorList>
            <consortium name="WormBaseParasite"/>
        </authorList>
    </citation>
    <scope>IDENTIFICATION</scope>
</reference>
<organism evidence="3 4">
    <name type="scientific">Parascaris univalens</name>
    <name type="common">Nematode worm</name>
    <dbReference type="NCBI Taxonomy" id="6257"/>
    <lineage>
        <taxon>Eukaryota</taxon>
        <taxon>Metazoa</taxon>
        <taxon>Ecdysozoa</taxon>
        <taxon>Nematoda</taxon>
        <taxon>Chromadorea</taxon>
        <taxon>Rhabditida</taxon>
        <taxon>Spirurina</taxon>
        <taxon>Ascaridomorpha</taxon>
        <taxon>Ascaridoidea</taxon>
        <taxon>Ascarididae</taxon>
        <taxon>Parascaris</taxon>
    </lineage>
</organism>
<feature type="compositionally biased region" description="Acidic residues" evidence="1">
    <location>
        <begin position="84"/>
        <end position="93"/>
    </location>
</feature>
<keyword evidence="2" id="KW-1133">Transmembrane helix</keyword>
<keyword evidence="2" id="KW-0472">Membrane</keyword>
<accession>A0A915CD90</accession>
<evidence type="ECO:0000256" key="1">
    <source>
        <dbReference type="SAM" id="MobiDB-lite"/>
    </source>
</evidence>
<feature type="compositionally biased region" description="Basic and acidic residues" evidence="1">
    <location>
        <begin position="32"/>
        <end position="53"/>
    </location>
</feature>
<feature type="compositionally biased region" description="Pro residues" evidence="1">
    <location>
        <begin position="55"/>
        <end position="67"/>
    </location>
</feature>
<sequence>GSSCGDLIPLLWILVTTFPWMLLVPLCCKSQKPKEPASSRKKPEVQSDKEKKPGPTAPPAAAPPASAPAPDAAGASPAAGNPDPIDEGGDNYEDVNIGGGEAPPPA</sequence>
<keyword evidence="3" id="KW-1185">Reference proteome</keyword>